<dbReference type="CDD" id="cd00067">
    <property type="entry name" value="GAL4"/>
    <property type="match status" value="1"/>
</dbReference>
<dbReference type="PROSITE" id="PS50048">
    <property type="entry name" value="ZN2_CY6_FUNGAL_2"/>
    <property type="match status" value="1"/>
</dbReference>
<keyword evidence="1" id="KW-0539">Nucleus</keyword>
<dbReference type="GO" id="GO:0008270">
    <property type="term" value="F:zinc ion binding"/>
    <property type="evidence" value="ECO:0007669"/>
    <property type="project" value="InterPro"/>
</dbReference>
<dbReference type="EMBL" id="CDPU01000047">
    <property type="protein sequence ID" value="CEO54958.1"/>
    <property type="molecule type" value="Genomic_DNA"/>
</dbReference>
<gene>
    <name evidence="4" type="ORF">BN869_000011016_1</name>
</gene>
<evidence type="ECO:0000256" key="1">
    <source>
        <dbReference type="ARBA" id="ARBA00023242"/>
    </source>
</evidence>
<evidence type="ECO:0000313" key="4">
    <source>
        <dbReference type="EMBL" id="CEO54958.1"/>
    </source>
</evidence>
<dbReference type="PANTHER" id="PTHR47785">
    <property type="entry name" value="ZN(II)2CYS6 TRANSCRIPTION FACTOR (EUROFUNG)-RELATED-RELATED"/>
    <property type="match status" value="1"/>
</dbReference>
<feature type="region of interest" description="Disordered" evidence="2">
    <location>
        <begin position="403"/>
        <end position="424"/>
    </location>
</feature>
<dbReference type="InterPro" id="IPR001138">
    <property type="entry name" value="Zn2Cys6_DnaBD"/>
</dbReference>
<dbReference type="Gene3D" id="4.10.240.10">
    <property type="entry name" value="Zn(2)-C6 fungal-type DNA-binding domain"/>
    <property type="match status" value="1"/>
</dbReference>
<organism evidence="4">
    <name type="scientific">Bionectria ochroleuca</name>
    <name type="common">Gliocladium roseum</name>
    <dbReference type="NCBI Taxonomy" id="29856"/>
    <lineage>
        <taxon>Eukaryota</taxon>
        <taxon>Fungi</taxon>
        <taxon>Dikarya</taxon>
        <taxon>Ascomycota</taxon>
        <taxon>Pezizomycotina</taxon>
        <taxon>Sordariomycetes</taxon>
        <taxon>Hypocreomycetidae</taxon>
        <taxon>Hypocreales</taxon>
        <taxon>Bionectriaceae</taxon>
        <taxon>Clonostachys</taxon>
    </lineage>
</organism>
<dbReference type="PANTHER" id="PTHR47785:SF5">
    <property type="entry name" value="ZN(II)2CYS6 TRANSCRIPTION FACTOR (EUROFUNG)"/>
    <property type="match status" value="1"/>
</dbReference>
<sequence>MDSTSPVAGASGTGGAARRLQFRRMTHHRKRAVTACEPCRARKAKCTNERPVCQPCVKLGTQCSYEQRANHSSFDPASLLIIEKLNQVLSRLDNNEDEPPIPSASATCEPQQGPDVQPGIEEKTYFCSSFTSTECVMSWPIFEGELDQVNLNEETFLTDYEKTRAFDKEYSEGTRAHRASICEDDIPKYIDRFLRFVHCKNPILHTGTLKQFATSVVENGPGWDAVSCLVLIACALGAIAAPFENAGAESLSPPNDISSLSDNTAARIIAENFYQLACRRLGLLNRSIIACQCQLLCGIYQMYTMRPLDGWNSFSRASTICALYLKGGDFLRQRSGHADEDDESFTSQCQSHQRLYWTCIKSECELRSELNLPMSELAMLHIPDTLPSPPTFSYPPNQSLGVAGLDASSAEPSPATQMSPTHSTTQQQVEEQSWFYYLSELALLRIESRVMYHFYRESNDSWLRANVEEMISSAEDFELQLQNWLSMLPTSIRRQDPSDGQSMNELQYVVHGRYVIVRALVYRPFLYLMIHKPNMAPSERDIIRSFAEKALDSPLRMTSLGPAYHRHHGTWLACRTYIRGALMLYAGIKAGLFEEDGLHEAKRGLETCLLTLKYWQEESSDFGRAIQLVELILSKVI</sequence>
<dbReference type="AlphaFoldDB" id="A0A0B7KBM1"/>
<accession>A0A0B7KBM1</accession>
<reference evidence="4" key="1">
    <citation type="submission" date="2015-01" db="EMBL/GenBank/DDBJ databases">
        <authorList>
            <person name="Durling Mikael"/>
        </authorList>
    </citation>
    <scope>NUCLEOTIDE SEQUENCE</scope>
</reference>
<dbReference type="InterPro" id="IPR053181">
    <property type="entry name" value="EcdB-like_regulator"/>
</dbReference>
<proteinExistence type="predicted"/>
<evidence type="ECO:0000259" key="3">
    <source>
        <dbReference type="PROSITE" id="PS50048"/>
    </source>
</evidence>
<protein>
    <recommendedName>
        <fullName evidence="3">Zn(2)-C6 fungal-type domain-containing protein</fullName>
    </recommendedName>
</protein>
<dbReference type="SUPFAM" id="SSF57701">
    <property type="entry name" value="Zn2/Cys6 DNA-binding domain"/>
    <property type="match status" value="1"/>
</dbReference>
<dbReference type="PROSITE" id="PS00463">
    <property type="entry name" value="ZN2_CY6_FUNGAL_1"/>
    <property type="match status" value="1"/>
</dbReference>
<dbReference type="SMART" id="SM00066">
    <property type="entry name" value="GAL4"/>
    <property type="match status" value="1"/>
</dbReference>
<feature type="domain" description="Zn(2)-C6 fungal-type" evidence="3">
    <location>
        <begin position="35"/>
        <end position="65"/>
    </location>
</feature>
<evidence type="ECO:0000256" key="2">
    <source>
        <dbReference type="SAM" id="MobiDB-lite"/>
    </source>
</evidence>
<feature type="region of interest" description="Disordered" evidence="2">
    <location>
        <begin position="93"/>
        <end position="114"/>
    </location>
</feature>
<dbReference type="CDD" id="cd12148">
    <property type="entry name" value="fungal_TF_MHR"/>
    <property type="match status" value="1"/>
</dbReference>
<dbReference type="Pfam" id="PF00172">
    <property type="entry name" value="Zn_clus"/>
    <property type="match status" value="1"/>
</dbReference>
<dbReference type="GO" id="GO:0000981">
    <property type="term" value="F:DNA-binding transcription factor activity, RNA polymerase II-specific"/>
    <property type="evidence" value="ECO:0007669"/>
    <property type="project" value="InterPro"/>
</dbReference>
<name>A0A0B7KBM1_BIOOC</name>
<dbReference type="InterPro" id="IPR036864">
    <property type="entry name" value="Zn2-C6_fun-type_DNA-bd_sf"/>
</dbReference>
<feature type="compositionally biased region" description="Polar residues" evidence="2">
    <location>
        <begin position="410"/>
        <end position="424"/>
    </location>
</feature>